<evidence type="ECO:0000313" key="2">
    <source>
        <dbReference type="Proteomes" id="UP001642484"/>
    </source>
</evidence>
<comment type="caution">
    <text evidence="1">The sequence shown here is derived from an EMBL/GenBank/DDBJ whole genome shotgun (WGS) entry which is preliminary data.</text>
</comment>
<gene>
    <name evidence="1" type="ORF">CCMP2556_LOCUS5455</name>
</gene>
<organism evidence="1 2">
    <name type="scientific">Durusdinium trenchii</name>
    <dbReference type="NCBI Taxonomy" id="1381693"/>
    <lineage>
        <taxon>Eukaryota</taxon>
        <taxon>Sar</taxon>
        <taxon>Alveolata</taxon>
        <taxon>Dinophyceae</taxon>
        <taxon>Suessiales</taxon>
        <taxon>Symbiodiniaceae</taxon>
        <taxon>Durusdinium</taxon>
    </lineage>
</organism>
<proteinExistence type="predicted"/>
<sequence>MMLALPKGFVPPDLLEAGGFAGEADFVGPSHLLKVPVVLEEEDGSHVSLDFDIEVMLVDFHGSVAENLRGFDPVTEGPGIAGFCEDLPRAKLLAVQFYSADEAQQLSGEGGSVYSRDPQAVKAEGHNPCKEGDHGSVGRAVSRTSIQSPCFIYAACPDGKETGEGRALVATQAVPQPFSSQAPNASRFLRHVGSPPRLKTPAQGAVAQADAQPVALPSHPDYQPRMGQVSQGTDAYSMSELLLQQSQALTMLVSQIASNDGLHDLGGATSSTSLSLRGSTKREKLICELAGRKGDFFLKIAQNAFRRMKPSDPVPMSLADFQGRTLFTKYVEKSGGFQGQRDFGLVMWLLAHIAAADYKGAQELLALTLVTIEQAAQDGGKWDVAWLLSLQEDPPPGVFQARPAATNPRLRAFAPLCPPEWATVALAYVKEVASSTPAASKEGPSHKQGISTSSSTRWSKRTFSFATWSASLLKQVLSSRTPFAEFVKTTLHSHSMRDAATEQALFPLPVPKPGIFRHTKCGSRQRRRLSFDQAFHIIVMALNFWHADCSFVLLASMARTPTRSQAEALEYLRDVVRASGSSREEFLVPQGGRRLPTLVSLLDELSDFF</sequence>
<dbReference type="Proteomes" id="UP001642484">
    <property type="component" value="Unassembled WGS sequence"/>
</dbReference>
<keyword evidence="2" id="KW-1185">Reference proteome</keyword>
<name>A0ABP0I8N4_9DINO</name>
<reference evidence="1 2" key="1">
    <citation type="submission" date="2024-02" db="EMBL/GenBank/DDBJ databases">
        <authorList>
            <person name="Chen Y."/>
            <person name="Shah S."/>
            <person name="Dougan E. K."/>
            <person name="Thang M."/>
            <person name="Chan C."/>
        </authorList>
    </citation>
    <scope>NUCLEOTIDE SEQUENCE [LARGE SCALE GENOMIC DNA]</scope>
</reference>
<protein>
    <submittedName>
        <fullName evidence="1">Uncharacterized protein</fullName>
    </submittedName>
</protein>
<accession>A0ABP0I8N4</accession>
<dbReference type="EMBL" id="CAXAMN010002281">
    <property type="protein sequence ID" value="CAK8998925.1"/>
    <property type="molecule type" value="Genomic_DNA"/>
</dbReference>
<evidence type="ECO:0000313" key="1">
    <source>
        <dbReference type="EMBL" id="CAK8998925.1"/>
    </source>
</evidence>